<reference evidence="2" key="1">
    <citation type="submission" date="2023-07" db="EMBL/GenBank/DDBJ databases">
        <title>The genome sequence of Rhodocytophaga aerolata KACC 12507.</title>
        <authorList>
            <person name="Zhang X."/>
        </authorList>
    </citation>
    <scope>NUCLEOTIDE SEQUENCE</scope>
    <source>
        <strain evidence="2">KACC 12507</strain>
    </source>
</reference>
<dbReference type="RefSeq" id="WP_302037166.1">
    <property type="nucleotide sequence ID" value="NZ_JAUKPO010000004.1"/>
</dbReference>
<dbReference type="Pfam" id="PF14684">
    <property type="entry name" value="Tricorn_C1"/>
    <property type="match status" value="1"/>
</dbReference>
<dbReference type="SMART" id="SM00245">
    <property type="entry name" value="TSPc"/>
    <property type="match status" value="1"/>
</dbReference>
<comment type="caution">
    <text evidence="2">The sequence shown here is derived from an EMBL/GenBank/DDBJ whole genome shotgun (WGS) entry which is preliminary data.</text>
</comment>
<dbReference type="InterPro" id="IPR028204">
    <property type="entry name" value="Tricorn_C1"/>
</dbReference>
<dbReference type="CDD" id="cd07563">
    <property type="entry name" value="Peptidase_S41_IRBP"/>
    <property type="match status" value="1"/>
</dbReference>
<sequence length="328" mass="37014">MFLAACNDLTLGPEPANTPEKNFELMWQEFDQLYGLFEVKQINWREVYNHYRPLVNSSTSDDELFDILSQMLGQLNDGHVWLLKPGPNYRRFDSGKAYPQDNFSLDVAKNYLEVANEIHSKEGIAIVYGRFPGNIGYVYFEDLGQSPSFYDKEMKQVISYLSDTKALIVDARSLEGGDDRSAQLVASIFATERTAYMTSRFRSGPKHTDFTAPIEWYINPSEKYSYTHPVILLTSRTTGSAGETFTLAMRKIAQVQHLGDTTNGIFSENPRRELPNGWIYTISVGDFRAADGKSYEGIGIAPQKVVRNTKEATDSGKDLVIETALNSF</sequence>
<dbReference type="InterPro" id="IPR029045">
    <property type="entry name" value="ClpP/crotonase-like_dom_sf"/>
</dbReference>
<dbReference type="PANTHER" id="PTHR11261:SF3">
    <property type="entry name" value="RETINOL-BINDING PROTEIN 3"/>
    <property type="match status" value="1"/>
</dbReference>
<accession>A0ABT8R2N4</accession>
<dbReference type="Pfam" id="PF03572">
    <property type="entry name" value="Peptidase_S41"/>
    <property type="match status" value="1"/>
</dbReference>
<feature type="domain" description="Tail specific protease" evidence="1">
    <location>
        <begin position="110"/>
        <end position="307"/>
    </location>
</feature>
<evidence type="ECO:0000313" key="2">
    <source>
        <dbReference type="EMBL" id="MDO1446360.1"/>
    </source>
</evidence>
<dbReference type="Gene3D" id="3.90.226.10">
    <property type="entry name" value="2-enoyl-CoA Hydratase, Chain A, domain 1"/>
    <property type="match status" value="1"/>
</dbReference>
<dbReference type="Proteomes" id="UP001168528">
    <property type="component" value="Unassembled WGS sequence"/>
</dbReference>
<dbReference type="InterPro" id="IPR005151">
    <property type="entry name" value="Tail-specific_protease"/>
</dbReference>
<dbReference type="SUPFAM" id="SSF52096">
    <property type="entry name" value="ClpP/crotonase"/>
    <property type="match status" value="1"/>
</dbReference>
<keyword evidence="3" id="KW-1185">Reference proteome</keyword>
<gene>
    <name evidence="2" type="ORF">Q0590_08870</name>
</gene>
<proteinExistence type="predicted"/>
<evidence type="ECO:0000313" key="3">
    <source>
        <dbReference type="Proteomes" id="UP001168528"/>
    </source>
</evidence>
<name>A0ABT8R2N4_9BACT</name>
<dbReference type="EMBL" id="JAUKPO010000004">
    <property type="protein sequence ID" value="MDO1446360.1"/>
    <property type="molecule type" value="Genomic_DNA"/>
</dbReference>
<evidence type="ECO:0000259" key="1">
    <source>
        <dbReference type="SMART" id="SM00245"/>
    </source>
</evidence>
<dbReference type="PANTHER" id="PTHR11261">
    <property type="entry name" value="INTERPHOTORECEPTOR RETINOID-BINDING PROTEIN"/>
    <property type="match status" value="1"/>
</dbReference>
<dbReference type="Gene3D" id="3.30.750.44">
    <property type="match status" value="1"/>
</dbReference>
<protein>
    <submittedName>
        <fullName evidence="2">S41 family peptidase</fullName>
    </submittedName>
</protein>
<organism evidence="2 3">
    <name type="scientific">Rhodocytophaga aerolata</name>
    <dbReference type="NCBI Taxonomy" id="455078"/>
    <lineage>
        <taxon>Bacteria</taxon>
        <taxon>Pseudomonadati</taxon>
        <taxon>Bacteroidota</taxon>
        <taxon>Cytophagia</taxon>
        <taxon>Cytophagales</taxon>
        <taxon>Rhodocytophagaceae</taxon>
        <taxon>Rhodocytophaga</taxon>
    </lineage>
</organism>